<evidence type="ECO:0000313" key="2">
    <source>
        <dbReference type="EMBL" id="TNV75955.1"/>
    </source>
</evidence>
<sequence>MRFRPTYNNYKMQTTPGLSHLFTCPKCQTDLNLADRKPQICTQCYVSRCTHCLNKDKDKLQPCQYDRNDHSRYFYETCRFQEDYKTYAQLASMKSGTKCMCYGCHKGQIQGFCSTHKVFACNACLKLYCSDHTQSVTQIGWDAIKAFATGVVQDPSTKFQFISAGAKRACEQLLDENNTLFSGDLNALIKEVKLIKILEAVNIQNLEQFEADFHRTILQQSQTTQGGAGIVSPQDSPGSTPDILGGLRRV</sequence>
<reference evidence="2" key="1">
    <citation type="submission" date="2019-06" db="EMBL/GenBank/DDBJ databases">
        <authorList>
            <person name="Zheng W."/>
        </authorList>
    </citation>
    <scope>NUCLEOTIDE SEQUENCE</scope>
    <source>
        <strain evidence="2">QDHG01</strain>
    </source>
</reference>
<comment type="caution">
    <text evidence="2">The sequence shown here is derived from an EMBL/GenBank/DDBJ whole genome shotgun (WGS) entry which is preliminary data.</text>
</comment>
<dbReference type="AlphaFoldDB" id="A0A8J8NKK9"/>
<accession>A0A8J8NKK9</accession>
<gene>
    <name evidence="2" type="ORF">FGO68_gene12652</name>
</gene>
<keyword evidence="3" id="KW-1185">Reference proteome</keyword>
<proteinExistence type="predicted"/>
<dbReference type="Proteomes" id="UP000785679">
    <property type="component" value="Unassembled WGS sequence"/>
</dbReference>
<feature type="region of interest" description="Disordered" evidence="1">
    <location>
        <begin position="224"/>
        <end position="250"/>
    </location>
</feature>
<organism evidence="2 3">
    <name type="scientific">Halteria grandinella</name>
    <dbReference type="NCBI Taxonomy" id="5974"/>
    <lineage>
        <taxon>Eukaryota</taxon>
        <taxon>Sar</taxon>
        <taxon>Alveolata</taxon>
        <taxon>Ciliophora</taxon>
        <taxon>Intramacronucleata</taxon>
        <taxon>Spirotrichea</taxon>
        <taxon>Stichotrichia</taxon>
        <taxon>Sporadotrichida</taxon>
        <taxon>Halteriidae</taxon>
        <taxon>Halteria</taxon>
    </lineage>
</organism>
<evidence type="ECO:0000313" key="3">
    <source>
        <dbReference type="Proteomes" id="UP000785679"/>
    </source>
</evidence>
<name>A0A8J8NKK9_HALGN</name>
<protein>
    <submittedName>
        <fullName evidence="2">Uncharacterized protein</fullName>
    </submittedName>
</protein>
<evidence type="ECO:0000256" key="1">
    <source>
        <dbReference type="SAM" id="MobiDB-lite"/>
    </source>
</evidence>
<dbReference type="EMBL" id="RRYP01014481">
    <property type="protein sequence ID" value="TNV75955.1"/>
    <property type="molecule type" value="Genomic_DNA"/>
</dbReference>